<evidence type="ECO:0000259" key="8">
    <source>
        <dbReference type="PROSITE" id="PS51192"/>
    </source>
</evidence>
<dbReference type="Gene3D" id="1.10.1520.10">
    <property type="entry name" value="Ribonuclease III domain"/>
    <property type="match status" value="2"/>
</dbReference>
<dbReference type="SUPFAM" id="SSF52540">
    <property type="entry name" value="P-loop containing nucleoside triphosphate hydrolases"/>
    <property type="match status" value="2"/>
</dbReference>
<feature type="non-terminal residue" evidence="11">
    <location>
        <position position="1518"/>
    </location>
</feature>
<name>A0A317XJF9_9BASI</name>
<dbReference type="FunCoup" id="A0A317XJF9">
    <property type="interactions" value="273"/>
</dbReference>
<evidence type="ECO:0000259" key="9">
    <source>
        <dbReference type="PROSITE" id="PS51194"/>
    </source>
</evidence>
<evidence type="ECO:0000259" key="7">
    <source>
        <dbReference type="PROSITE" id="PS50142"/>
    </source>
</evidence>
<proteinExistence type="inferred from homology"/>
<keyword evidence="2" id="KW-0547">Nucleotide-binding</keyword>
<dbReference type="InParanoid" id="A0A317XJF9"/>
<dbReference type="PROSITE" id="PS50142">
    <property type="entry name" value="RNASE_3_2"/>
    <property type="match status" value="2"/>
</dbReference>
<feature type="domain" description="RNase III" evidence="7">
    <location>
        <begin position="1252"/>
        <end position="1407"/>
    </location>
</feature>
<gene>
    <name evidence="11" type="ORF">BCV70DRAFT_150616</name>
</gene>
<dbReference type="InterPro" id="IPR000999">
    <property type="entry name" value="RNase_III_dom"/>
</dbReference>
<dbReference type="Proteomes" id="UP000246740">
    <property type="component" value="Unassembled WGS sequence"/>
</dbReference>
<organism evidence="11 12">
    <name type="scientific">Testicularia cyperi</name>
    <dbReference type="NCBI Taxonomy" id="1882483"/>
    <lineage>
        <taxon>Eukaryota</taxon>
        <taxon>Fungi</taxon>
        <taxon>Dikarya</taxon>
        <taxon>Basidiomycota</taxon>
        <taxon>Ustilaginomycotina</taxon>
        <taxon>Ustilaginomycetes</taxon>
        <taxon>Ustilaginales</taxon>
        <taxon>Anthracoideaceae</taxon>
        <taxon>Testicularia</taxon>
    </lineage>
</organism>
<dbReference type="PANTHER" id="PTHR14950">
    <property type="entry name" value="DICER-RELATED"/>
    <property type="match status" value="1"/>
</dbReference>
<keyword evidence="12" id="KW-1185">Reference proteome</keyword>
<dbReference type="SUPFAM" id="SSF69065">
    <property type="entry name" value="RNase III domain-like"/>
    <property type="match status" value="2"/>
</dbReference>
<dbReference type="Gene3D" id="3.30.160.380">
    <property type="entry name" value="Dicer dimerisation domain"/>
    <property type="match status" value="1"/>
</dbReference>
<dbReference type="Pfam" id="PF00270">
    <property type="entry name" value="DEAD"/>
    <property type="match status" value="1"/>
</dbReference>
<dbReference type="EMBL" id="KZ819198">
    <property type="protein sequence ID" value="PWY98424.1"/>
    <property type="molecule type" value="Genomic_DNA"/>
</dbReference>
<sequence length="1518" mass="168927">EAPTDEVGHDDRYRKVKARIISTTAVDTRDQLSLDQTSFVPRAYQTELFTLAQQHNVLVCLDTGSGKTLISVLLLKHMHNQQSAILAPLPEAERKKRRRVSFFLVNLVPLVHQQSSVIAGNSDLAVGKLYGELKDVIRTRGGRGAIDTWRLPEWTALLESHDVIVSTAQCMLDALIHGFIKMSDINTLIFDEVHHAVKHHPFLRIMKYYQLASLQDRPKIFGMTASPIFSLRAEFSDAASYLQRTMDATIFTASQLSTQELDRVKQRPEELIVEFDAYTQPVEPSQLTKDIVAMFSQREAYPEFDAEIRPKMDYAMLHFGPMMCDLLWHGSLIEHRNRIKRACKRAADNASAANRALLSQSWIHGAEADQIRAVNGLPVTAQLSSNVDLNKHILAHVRSRPPLAQQLQLDASNCSDKILRLVEVLKCFADEADSFCAIVFVERRQTASSLAELISRTPGLEFIHAEWIVGHDSAVNSASGMDWQDQVEVLNRFRHRCPTNLLVATSIAEEGLDIQAANVVIRFDLFSRHISFLQSRGRARARNSKFILMAERGNLDHHKLISNAFHADEARAHWLADVSSKSGAAVVDDADQYMDDEERQTWMQKLQIEIDEDADAPYDSNLCIYEPDTGARLFPPDAPSLVSHYVATLQSEYLKDAVLAYQIDSDEKTATLLGTPVQYTCRLQLPSNSAVREVSSGPCSSKKRAKRLAAFFACRQLRDLGELDQWLMPKLLVPAVSEQEGTATLPVNLHHLPHQSIGVPVHIPLKSMQGWKLFSASHKPDDVFHGTLLPLDDLGTGYQPILLLTRAPLPATKLIRLALGQSFKRVTPIDVGPLPDVKGALLEGIKLATVQMLSRVCRIRIPPVDQLAVLAAPVVRKQGGNSSSDRGFRFDVDSFLQDQTRGRSDWVDAELTDEVVALRNVLIARKRGISDGFGSLYRIVGVRRELSALSKVVCGENHGDDSSQTYLDLFTSTYMSCGLPPQLTASQLSQPLLEVVRVKTCRDLLRVSDLQAGPGNAEAKGRRKIVIPSLYRVHELSFAAAQSALLLPSILGRYDQILLGDAANAALFSSRLDTDLVTKALTSPSLGHEFDYERLEFLGDSFLKLVATCSTFTSLQACNEAELHLANKEILTNKRLFKEASAKRLWQYASLSRPQLGPRRFEMPVLTLSEQSGVDEDDVEMLRTKVISDMVEALIGAGYASAEIEGALCVCHAFQLVAPRISTLGDFNQELMKLKQQSIAEDWRDRVNVDALKHLEALFEYTFTYPHLGLEAFTHPSLLASVLPSYQRLEFLGDAWLDWLVVKRIMDRYPYLGPGELTAIKSSLVSNATFAALAHKLNLHPYIASNSNVLSSSIQNYASALSSLSALASPPPYQSRQYWTHPSVPKPPKSLADLLEASFAAVVVDSGFNPDVAERLFDRLIAGFFDEFCSPDDVLVTDMGPLSQFLGGRTGYDTQHALKQAAERKEEPIESVEEKGDQETNLDLALALDLVNVEIMMHNVVIARIETFPRSLLHLQRA</sequence>
<feature type="domain" description="Helicase ATP-binding" evidence="8">
    <location>
        <begin position="48"/>
        <end position="245"/>
    </location>
</feature>
<dbReference type="Pfam" id="PF03368">
    <property type="entry name" value="Dicer_dimer"/>
    <property type="match status" value="1"/>
</dbReference>
<dbReference type="PROSITE" id="PS51194">
    <property type="entry name" value="HELICASE_CTER"/>
    <property type="match status" value="1"/>
</dbReference>
<feature type="domain" description="Dicer dsRNA-binding fold" evidence="10">
    <location>
        <begin position="638"/>
        <end position="737"/>
    </location>
</feature>
<dbReference type="InterPro" id="IPR036389">
    <property type="entry name" value="RNase_III_sf"/>
</dbReference>
<dbReference type="CDD" id="cd18034">
    <property type="entry name" value="DEXHc_dicer"/>
    <property type="match status" value="1"/>
</dbReference>
<evidence type="ECO:0000313" key="12">
    <source>
        <dbReference type="Proteomes" id="UP000246740"/>
    </source>
</evidence>
<dbReference type="InterPro" id="IPR014001">
    <property type="entry name" value="Helicase_ATP-bd"/>
</dbReference>
<dbReference type="GO" id="GO:0031047">
    <property type="term" value="P:regulatory ncRNA-mediated gene silencing"/>
    <property type="evidence" value="ECO:0007669"/>
    <property type="project" value="UniProtKB-ARBA"/>
</dbReference>
<dbReference type="PROSITE" id="PS51327">
    <property type="entry name" value="DICER_DSRBF"/>
    <property type="match status" value="1"/>
</dbReference>
<evidence type="ECO:0000256" key="5">
    <source>
        <dbReference type="ARBA" id="ARBA00022840"/>
    </source>
</evidence>
<comment type="similarity">
    <text evidence="6">Belongs to the helicase family. Dicer subfamily.</text>
</comment>
<dbReference type="InterPro" id="IPR001650">
    <property type="entry name" value="Helicase_C-like"/>
</dbReference>
<evidence type="ECO:0008006" key="13">
    <source>
        <dbReference type="Google" id="ProtNLM"/>
    </source>
</evidence>
<evidence type="ECO:0000256" key="3">
    <source>
        <dbReference type="ARBA" id="ARBA00022801"/>
    </source>
</evidence>
<evidence type="ECO:0000259" key="10">
    <source>
        <dbReference type="PROSITE" id="PS51327"/>
    </source>
</evidence>
<dbReference type="Gene3D" id="3.40.50.300">
    <property type="entry name" value="P-loop containing nucleotide triphosphate hydrolases"/>
    <property type="match status" value="2"/>
</dbReference>
<dbReference type="PROSITE" id="PS51192">
    <property type="entry name" value="HELICASE_ATP_BIND_1"/>
    <property type="match status" value="1"/>
</dbReference>
<dbReference type="Pfam" id="PF00636">
    <property type="entry name" value="Ribonuclease_3"/>
    <property type="match status" value="2"/>
</dbReference>
<accession>A0A317XJF9</accession>
<evidence type="ECO:0000256" key="4">
    <source>
        <dbReference type="ARBA" id="ARBA00022806"/>
    </source>
</evidence>
<dbReference type="SMART" id="SM00487">
    <property type="entry name" value="DEXDc"/>
    <property type="match status" value="1"/>
</dbReference>
<feature type="domain" description="RNase III" evidence="7">
    <location>
        <begin position="1068"/>
        <end position="1203"/>
    </location>
</feature>
<dbReference type="OrthoDB" id="416741at2759"/>
<dbReference type="InterPro" id="IPR011545">
    <property type="entry name" value="DEAD/DEAH_box_helicase_dom"/>
</dbReference>
<keyword evidence="3" id="KW-0378">Hydrolase</keyword>
<keyword evidence="1" id="KW-0677">Repeat</keyword>
<dbReference type="SMART" id="SM00535">
    <property type="entry name" value="RIBOc"/>
    <property type="match status" value="2"/>
</dbReference>
<dbReference type="GO" id="GO:0004525">
    <property type="term" value="F:ribonuclease III activity"/>
    <property type="evidence" value="ECO:0007669"/>
    <property type="project" value="InterPro"/>
</dbReference>
<dbReference type="InterPro" id="IPR005034">
    <property type="entry name" value="Dicer_dimerisation"/>
</dbReference>
<dbReference type="Pfam" id="PF00271">
    <property type="entry name" value="Helicase_C"/>
    <property type="match status" value="1"/>
</dbReference>
<dbReference type="GO" id="GO:0006396">
    <property type="term" value="P:RNA processing"/>
    <property type="evidence" value="ECO:0007669"/>
    <property type="project" value="InterPro"/>
</dbReference>
<dbReference type="STRING" id="1882483.A0A317XJF9"/>
<dbReference type="PANTHER" id="PTHR14950:SF37">
    <property type="entry name" value="ENDORIBONUCLEASE DICER"/>
    <property type="match status" value="1"/>
</dbReference>
<dbReference type="InterPro" id="IPR027417">
    <property type="entry name" value="P-loop_NTPase"/>
</dbReference>
<dbReference type="GO" id="GO:0005524">
    <property type="term" value="F:ATP binding"/>
    <property type="evidence" value="ECO:0007669"/>
    <property type="project" value="UniProtKB-KW"/>
</dbReference>
<keyword evidence="5" id="KW-0067">ATP-binding</keyword>
<evidence type="ECO:0000313" key="11">
    <source>
        <dbReference type="EMBL" id="PWY98424.1"/>
    </source>
</evidence>
<dbReference type="GO" id="GO:0003723">
    <property type="term" value="F:RNA binding"/>
    <property type="evidence" value="ECO:0007669"/>
    <property type="project" value="UniProtKB-UniRule"/>
</dbReference>
<evidence type="ECO:0000256" key="6">
    <source>
        <dbReference type="PROSITE-ProRule" id="PRU00657"/>
    </source>
</evidence>
<dbReference type="InterPro" id="IPR038248">
    <property type="entry name" value="Dicer_dimer_sf"/>
</dbReference>
<dbReference type="CDD" id="cd00593">
    <property type="entry name" value="RIBOc"/>
    <property type="match status" value="2"/>
</dbReference>
<keyword evidence="4" id="KW-0347">Helicase</keyword>
<evidence type="ECO:0000256" key="2">
    <source>
        <dbReference type="ARBA" id="ARBA00022741"/>
    </source>
</evidence>
<keyword evidence="6" id="KW-0694">RNA-binding</keyword>
<protein>
    <recommendedName>
        <fullName evidence="13">P-loop containing nucleoside triphosphate hydrolase protein</fullName>
    </recommendedName>
</protein>
<reference evidence="11 12" key="1">
    <citation type="journal article" date="2018" name="Mol. Biol. Evol.">
        <title>Broad Genomic Sampling Reveals a Smut Pathogenic Ancestry of the Fungal Clade Ustilaginomycotina.</title>
        <authorList>
            <person name="Kijpornyongpan T."/>
            <person name="Mondo S.J."/>
            <person name="Barry K."/>
            <person name="Sandor L."/>
            <person name="Lee J."/>
            <person name="Lipzen A."/>
            <person name="Pangilinan J."/>
            <person name="LaButti K."/>
            <person name="Hainaut M."/>
            <person name="Henrissat B."/>
            <person name="Grigoriev I.V."/>
            <person name="Spatafora J.W."/>
            <person name="Aime M.C."/>
        </authorList>
    </citation>
    <scope>NUCLEOTIDE SEQUENCE [LARGE SCALE GENOMIC DNA]</scope>
    <source>
        <strain evidence="11 12">MCA 3645</strain>
    </source>
</reference>
<feature type="non-terminal residue" evidence="11">
    <location>
        <position position="1"/>
    </location>
</feature>
<evidence type="ECO:0000256" key="1">
    <source>
        <dbReference type="ARBA" id="ARBA00022737"/>
    </source>
</evidence>
<dbReference type="GO" id="GO:0004386">
    <property type="term" value="F:helicase activity"/>
    <property type="evidence" value="ECO:0007669"/>
    <property type="project" value="UniProtKB-KW"/>
</dbReference>
<feature type="domain" description="Helicase C-terminal" evidence="9">
    <location>
        <begin position="417"/>
        <end position="579"/>
    </location>
</feature>
<dbReference type="PROSITE" id="PS00517">
    <property type="entry name" value="RNASE_3_1"/>
    <property type="match status" value="2"/>
</dbReference>
<dbReference type="SMART" id="SM00490">
    <property type="entry name" value="HELICc"/>
    <property type="match status" value="1"/>
</dbReference>